<sequence length="105" mass="11706">TEHHEGDPEHEHHEAGAEAMEEVDLADDLLYDKEEHMKGEGVADKSVLIDYGAHIARCVYEDIDRDLIGIVSNGGKLFKFAVDIRRLKWGEPAIKAIRLSGLADI</sequence>
<protein>
    <submittedName>
        <fullName evidence="1">Uncharacterized protein</fullName>
    </submittedName>
</protein>
<comment type="caution">
    <text evidence="1">The sequence shown here is derived from an EMBL/GenBank/DDBJ whole genome shotgun (WGS) entry which is preliminary data.</text>
</comment>
<reference evidence="1 2" key="1">
    <citation type="journal article" date="2018" name="Front. Plant Sci.">
        <title>Red Clover (Trifolium pratense) and Zigzag Clover (T. medium) - A Picture of Genomic Similarities and Differences.</title>
        <authorList>
            <person name="Dluhosova J."/>
            <person name="Istvanek J."/>
            <person name="Nedelnik J."/>
            <person name="Repkova J."/>
        </authorList>
    </citation>
    <scope>NUCLEOTIDE SEQUENCE [LARGE SCALE GENOMIC DNA]</scope>
    <source>
        <strain evidence="2">cv. 10/8</strain>
        <tissue evidence="1">Leaf</tissue>
    </source>
</reference>
<name>A0A392QBW9_9FABA</name>
<accession>A0A392QBW9</accession>
<keyword evidence="2" id="KW-1185">Reference proteome</keyword>
<feature type="non-terminal residue" evidence="1">
    <location>
        <position position="1"/>
    </location>
</feature>
<dbReference type="AlphaFoldDB" id="A0A392QBW9"/>
<evidence type="ECO:0000313" key="1">
    <source>
        <dbReference type="EMBL" id="MCI21638.1"/>
    </source>
</evidence>
<dbReference type="Proteomes" id="UP000265520">
    <property type="component" value="Unassembled WGS sequence"/>
</dbReference>
<evidence type="ECO:0000313" key="2">
    <source>
        <dbReference type="Proteomes" id="UP000265520"/>
    </source>
</evidence>
<proteinExistence type="predicted"/>
<organism evidence="1 2">
    <name type="scientific">Trifolium medium</name>
    <dbReference type="NCBI Taxonomy" id="97028"/>
    <lineage>
        <taxon>Eukaryota</taxon>
        <taxon>Viridiplantae</taxon>
        <taxon>Streptophyta</taxon>
        <taxon>Embryophyta</taxon>
        <taxon>Tracheophyta</taxon>
        <taxon>Spermatophyta</taxon>
        <taxon>Magnoliopsida</taxon>
        <taxon>eudicotyledons</taxon>
        <taxon>Gunneridae</taxon>
        <taxon>Pentapetalae</taxon>
        <taxon>rosids</taxon>
        <taxon>fabids</taxon>
        <taxon>Fabales</taxon>
        <taxon>Fabaceae</taxon>
        <taxon>Papilionoideae</taxon>
        <taxon>50 kb inversion clade</taxon>
        <taxon>NPAAA clade</taxon>
        <taxon>Hologalegina</taxon>
        <taxon>IRL clade</taxon>
        <taxon>Trifolieae</taxon>
        <taxon>Trifolium</taxon>
    </lineage>
</organism>
<dbReference type="EMBL" id="LXQA010125992">
    <property type="protein sequence ID" value="MCI21638.1"/>
    <property type="molecule type" value="Genomic_DNA"/>
</dbReference>